<dbReference type="Proteomes" id="UP001055200">
    <property type="component" value="Chromosome"/>
</dbReference>
<gene>
    <name evidence="1" type="ORF">MIU77_00615</name>
</gene>
<evidence type="ECO:0000313" key="2">
    <source>
        <dbReference type="Proteomes" id="UP001055200"/>
    </source>
</evidence>
<name>A0ABY3U233_9MYCO</name>
<accession>A0ABY3U233</accession>
<dbReference type="EMBL" id="CP092365">
    <property type="protein sequence ID" value="ULN52933.1"/>
    <property type="molecule type" value="Genomic_DNA"/>
</dbReference>
<reference evidence="1" key="1">
    <citation type="submission" date="2022-08" db="EMBL/GenBank/DDBJ databases">
        <title>Complete genome sequence of 14 non-tuberculosis mycobacteria type-strains.</title>
        <authorList>
            <person name="Igarashi Y."/>
            <person name="Osugi A."/>
            <person name="Mitarai S."/>
        </authorList>
    </citation>
    <scope>NUCLEOTIDE SEQUENCE</scope>
    <source>
        <strain evidence="1">DSM 45575</strain>
    </source>
</reference>
<organism evidence="1 2">
    <name type="scientific">Mycolicibacillus parakoreensis</name>
    <dbReference type="NCBI Taxonomy" id="1069221"/>
    <lineage>
        <taxon>Bacteria</taxon>
        <taxon>Bacillati</taxon>
        <taxon>Actinomycetota</taxon>
        <taxon>Actinomycetes</taxon>
        <taxon>Mycobacteriales</taxon>
        <taxon>Mycobacteriaceae</taxon>
        <taxon>Mycolicibacillus</taxon>
    </lineage>
</organism>
<sequence>MADSAGDVLDPPFLFMGEWYGSRSALDEARRHHRARRKRILRLVTDDDPGE</sequence>
<proteinExistence type="predicted"/>
<evidence type="ECO:0000313" key="1">
    <source>
        <dbReference type="EMBL" id="ULN52933.1"/>
    </source>
</evidence>
<dbReference type="RefSeq" id="WP_240171192.1">
    <property type="nucleotide sequence ID" value="NZ_CP092365.1"/>
</dbReference>
<protein>
    <submittedName>
        <fullName evidence="1">Uncharacterized protein</fullName>
    </submittedName>
</protein>
<keyword evidence="2" id="KW-1185">Reference proteome</keyword>